<protein>
    <submittedName>
        <fullName evidence="1">Uncharacterized protein</fullName>
    </submittedName>
</protein>
<reference evidence="1 2" key="1">
    <citation type="submission" date="2014-02" db="EMBL/GenBank/DDBJ databases">
        <authorList>
            <person name="Sears C."/>
            <person name="Carroll K."/>
            <person name="Sack B.R."/>
            <person name="Qadri F."/>
            <person name="Myers L.L."/>
            <person name="Chung G.-T."/>
            <person name="Escheverria P."/>
            <person name="Fraser C.M."/>
            <person name="Sadzewicz L."/>
            <person name="Shefchek K.A."/>
            <person name="Tallon L."/>
            <person name="Das S.P."/>
            <person name="Daugherty S."/>
            <person name="Mongodin E.F."/>
        </authorList>
    </citation>
    <scope>NUCLEOTIDE SEQUENCE [LARGE SCALE GENOMIC DNA]</scope>
    <source>
        <strain evidence="1 2">S36L11</strain>
    </source>
</reference>
<organism evidence="1 2">
    <name type="scientific">Bacteroides fragilis str. S36L11</name>
    <dbReference type="NCBI Taxonomy" id="1339327"/>
    <lineage>
        <taxon>Bacteria</taxon>
        <taxon>Pseudomonadati</taxon>
        <taxon>Bacteroidota</taxon>
        <taxon>Bacteroidia</taxon>
        <taxon>Bacteroidales</taxon>
        <taxon>Bacteroidaceae</taxon>
        <taxon>Bacteroides</taxon>
    </lineage>
</organism>
<name>A0A015YDJ1_BACFG</name>
<accession>A0A015YDJ1</accession>
<dbReference type="EMBL" id="JGDJ01000147">
    <property type="protein sequence ID" value="EXZ30022.1"/>
    <property type="molecule type" value="Genomic_DNA"/>
</dbReference>
<dbReference type="PATRIC" id="fig|1339327.3.peg.1468"/>
<dbReference type="AlphaFoldDB" id="A0A015YDJ1"/>
<evidence type="ECO:0000313" key="1">
    <source>
        <dbReference type="EMBL" id="EXZ30022.1"/>
    </source>
</evidence>
<dbReference type="Proteomes" id="UP000022082">
    <property type="component" value="Unassembled WGS sequence"/>
</dbReference>
<gene>
    <name evidence="1" type="ORF">M136_0804</name>
</gene>
<evidence type="ECO:0000313" key="2">
    <source>
        <dbReference type="Proteomes" id="UP000022082"/>
    </source>
</evidence>
<sequence>MSYRFFIFIIKDVMCVEYCKYMESIVSMNQEVCFFLYDNGINELWLDIQAVSRETDICKEE</sequence>
<comment type="caution">
    <text evidence="1">The sequence shown here is derived from an EMBL/GenBank/DDBJ whole genome shotgun (WGS) entry which is preliminary data.</text>
</comment>
<proteinExistence type="predicted"/>